<sequence>MDRCRSLRLIFVGICLFSIFPSDECKKVEEGYKFAVYRTRACPRNKTEWEKRESAFNCSKESSSYTCLPNENITELLEFCYPLQVLASHEDICLFLAKKNSDVDSYDCTHFDHGCPTGFYTGATMYKYQSCLSIGKGCFLAEPSCERATQHREPENPHGTSGSETIWIPILVGALVLFAIFVLAIVKYKRSNFNQQTNDEENPETHQLLLQTDKENDREGSNFNQQTNDEENPETHQLLLQIDKENDLEACPTGYYGVHCTPCSHCRGSGVCNTVTGYCRQGCKPHWQMPQCQECENGYYNAICGAKCGHCLYNAACNKDNGYCEQGCEGNYMYPFCKECVDHFYGDSCSSPCGNCLNGKACDKHNGSCSNGCKPHFKGLKCDECEDGFYDSDCSSTCGRCLNGEYCDKITGHCPRGCQFHFLPPICLGTTHSRELTAIQCVTRGPYL</sequence>
<reference evidence="7" key="1">
    <citation type="submission" date="2025-08" db="UniProtKB">
        <authorList>
            <consortium name="RefSeq"/>
        </authorList>
    </citation>
    <scope>IDENTIFICATION</scope>
    <source>
        <tissue evidence="7">Whole sample</tissue>
    </source>
</reference>
<feature type="signal peptide" evidence="4">
    <location>
        <begin position="1"/>
        <end position="25"/>
    </location>
</feature>
<protein>
    <submittedName>
        <fullName evidence="7">Uncharacterized protein LOC111113661</fullName>
    </submittedName>
</protein>
<dbReference type="OrthoDB" id="6043889at2759"/>
<accession>A0A8B8BXT8</accession>
<dbReference type="PANTHER" id="PTHR24043">
    <property type="entry name" value="SCAVENGER RECEPTOR CLASS F"/>
    <property type="match status" value="1"/>
</dbReference>
<evidence type="ECO:0000259" key="5">
    <source>
        <dbReference type="Pfam" id="PF00053"/>
    </source>
</evidence>
<feature type="domain" description="Laminin EGF-like" evidence="5">
    <location>
        <begin position="359"/>
        <end position="398"/>
    </location>
</feature>
<feature type="chain" id="PRO_5034941929" evidence="4">
    <location>
        <begin position="26"/>
        <end position="448"/>
    </location>
</feature>
<evidence type="ECO:0000256" key="4">
    <source>
        <dbReference type="SAM" id="SignalP"/>
    </source>
</evidence>
<proteinExistence type="predicted"/>
<name>A0A8B8BXT8_CRAVI</name>
<dbReference type="RefSeq" id="XP_022307661.1">
    <property type="nucleotide sequence ID" value="XM_022451953.1"/>
</dbReference>
<gene>
    <name evidence="7" type="primary">LOC111113661</name>
</gene>
<keyword evidence="3" id="KW-1133">Transmembrane helix</keyword>
<dbReference type="Proteomes" id="UP000694844">
    <property type="component" value="Chromosome 9"/>
</dbReference>
<evidence type="ECO:0000256" key="2">
    <source>
        <dbReference type="SAM" id="MobiDB-lite"/>
    </source>
</evidence>
<keyword evidence="3" id="KW-0812">Transmembrane</keyword>
<feature type="transmembrane region" description="Helical" evidence="3">
    <location>
        <begin position="166"/>
        <end position="186"/>
    </location>
</feature>
<dbReference type="PANTHER" id="PTHR24043:SF8">
    <property type="entry name" value="EGF-LIKE DOMAIN-CONTAINING PROTEIN"/>
    <property type="match status" value="1"/>
</dbReference>
<keyword evidence="3" id="KW-0472">Membrane</keyword>
<feature type="region of interest" description="Disordered" evidence="2">
    <location>
        <begin position="215"/>
        <end position="234"/>
    </location>
</feature>
<dbReference type="InterPro" id="IPR002049">
    <property type="entry name" value="LE_dom"/>
</dbReference>
<organism evidence="6 7">
    <name type="scientific">Crassostrea virginica</name>
    <name type="common">Eastern oyster</name>
    <dbReference type="NCBI Taxonomy" id="6565"/>
    <lineage>
        <taxon>Eukaryota</taxon>
        <taxon>Metazoa</taxon>
        <taxon>Spiralia</taxon>
        <taxon>Lophotrochozoa</taxon>
        <taxon>Mollusca</taxon>
        <taxon>Bivalvia</taxon>
        <taxon>Autobranchia</taxon>
        <taxon>Pteriomorphia</taxon>
        <taxon>Ostreida</taxon>
        <taxon>Ostreoidea</taxon>
        <taxon>Ostreidae</taxon>
        <taxon>Crassostrea</taxon>
    </lineage>
</organism>
<dbReference type="KEGG" id="cvn:111113661"/>
<evidence type="ECO:0000313" key="7">
    <source>
        <dbReference type="RefSeq" id="XP_022307661.1"/>
    </source>
</evidence>
<keyword evidence="1" id="KW-0245">EGF-like domain</keyword>
<evidence type="ECO:0000313" key="6">
    <source>
        <dbReference type="Proteomes" id="UP000694844"/>
    </source>
</evidence>
<dbReference type="GO" id="GO:0005044">
    <property type="term" value="F:scavenger receptor activity"/>
    <property type="evidence" value="ECO:0007669"/>
    <property type="project" value="InterPro"/>
</dbReference>
<dbReference type="AlphaFoldDB" id="A0A8B8BXT8"/>
<dbReference type="GeneID" id="111113661"/>
<evidence type="ECO:0000256" key="1">
    <source>
        <dbReference type="ARBA" id="ARBA00022536"/>
    </source>
</evidence>
<dbReference type="Pfam" id="PF00053">
    <property type="entry name" value="EGF_laminin"/>
    <property type="match status" value="1"/>
</dbReference>
<keyword evidence="4" id="KW-0732">Signal</keyword>
<dbReference type="CDD" id="cd00055">
    <property type="entry name" value="EGF_Lam"/>
    <property type="match status" value="1"/>
</dbReference>
<evidence type="ECO:0000256" key="3">
    <source>
        <dbReference type="SAM" id="Phobius"/>
    </source>
</evidence>
<dbReference type="Gene3D" id="2.170.300.10">
    <property type="entry name" value="Tie2 ligand-binding domain superfamily"/>
    <property type="match status" value="1"/>
</dbReference>
<keyword evidence="6" id="KW-1185">Reference proteome</keyword>
<dbReference type="InterPro" id="IPR042635">
    <property type="entry name" value="MEGF10/SREC1/2-like"/>
</dbReference>